<dbReference type="GO" id="GO:0003677">
    <property type="term" value="F:DNA binding"/>
    <property type="evidence" value="ECO:0007669"/>
    <property type="project" value="InterPro"/>
</dbReference>
<dbReference type="InterPro" id="IPR010982">
    <property type="entry name" value="Lambda_DNA-bd_dom_sf"/>
</dbReference>
<sequence>MNAHTQYSRVVGSDGKTHYYLVPVEDFQRLLAHTKQDEQITIPNAVVKLHLLDELSVIAAWRTYLGLTQEEVAHRLNISQAAYCQMEKAKRPRQASRKRVAQALGLDEQQLSF</sequence>
<accession>A0A645A5N1</accession>
<organism evidence="2">
    <name type="scientific">bioreactor metagenome</name>
    <dbReference type="NCBI Taxonomy" id="1076179"/>
    <lineage>
        <taxon>unclassified sequences</taxon>
        <taxon>metagenomes</taxon>
        <taxon>ecological metagenomes</taxon>
    </lineage>
</organism>
<dbReference type="SMART" id="SM00530">
    <property type="entry name" value="HTH_XRE"/>
    <property type="match status" value="1"/>
</dbReference>
<proteinExistence type="predicted"/>
<dbReference type="SUPFAM" id="SSF47413">
    <property type="entry name" value="lambda repressor-like DNA-binding domains"/>
    <property type="match status" value="1"/>
</dbReference>
<feature type="domain" description="HTH cro/C1-type" evidence="1">
    <location>
        <begin position="58"/>
        <end position="111"/>
    </location>
</feature>
<dbReference type="AlphaFoldDB" id="A0A645A5N1"/>
<reference evidence="2" key="1">
    <citation type="submission" date="2019-08" db="EMBL/GenBank/DDBJ databases">
        <authorList>
            <person name="Kucharzyk K."/>
            <person name="Murdoch R.W."/>
            <person name="Higgins S."/>
            <person name="Loffler F."/>
        </authorList>
    </citation>
    <scope>NUCLEOTIDE SEQUENCE</scope>
</reference>
<dbReference type="EMBL" id="VSSQ01012120">
    <property type="protein sequence ID" value="MPM48489.1"/>
    <property type="molecule type" value="Genomic_DNA"/>
</dbReference>
<dbReference type="Gene3D" id="1.10.260.40">
    <property type="entry name" value="lambda repressor-like DNA-binding domains"/>
    <property type="match status" value="1"/>
</dbReference>
<gene>
    <name evidence="2" type="ORF">SDC9_95214</name>
</gene>
<protein>
    <recommendedName>
        <fullName evidence="1">HTH cro/C1-type domain-containing protein</fullName>
    </recommendedName>
</protein>
<evidence type="ECO:0000259" key="1">
    <source>
        <dbReference type="PROSITE" id="PS50943"/>
    </source>
</evidence>
<dbReference type="InterPro" id="IPR001387">
    <property type="entry name" value="Cro/C1-type_HTH"/>
</dbReference>
<comment type="caution">
    <text evidence="2">The sequence shown here is derived from an EMBL/GenBank/DDBJ whole genome shotgun (WGS) entry which is preliminary data.</text>
</comment>
<dbReference type="CDD" id="cd00093">
    <property type="entry name" value="HTH_XRE"/>
    <property type="match status" value="1"/>
</dbReference>
<dbReference type="PROSITE" id="PS50943">
    <property type="entry name" value="HTH_CROC1"/>
    <property type="match status" value="1"/>
</dbReference>
<name>A0A645A5N1_9ZZZZ</name>
<dbReference type="Pfam" id="PF01381">
    <property type="entry name" value="HTH_3"/>
    <property type="match status" value="1"/>
</dbReference>
<evidence type="ECO:0000313" key="2">
    <source>
        <dbReference type="EMBL" id="MPM48489.1"/>
    </source>
</evidence>